<dbReference type="EMBL" id="CAXAMN010022376">
    <property type="protein sequence ID" value="CAK9068864.1"/>
    <property type="molecule type" value="Genomic_DNA"/>
</dbReference>
<sequence>MSLSALEPMSLAVRARALAMTTTRLRWNTLATMMTLETVHRPGVTMRPRQSLILNCQVMLGSMMGKHSLMMITLVTLSRQVARMTKQLILLVTSICHTQVTLLLLVSQELVPALIGYIFKDRQAHSCKERFAEVTAALKDALIEPPASSVEVEKQRANFQVDANVTKANTKRPLTLQLDSYILSCLLEHRRFTEHLEKQCWGADHSKVLRWMKGRMVDSTAPTSKLSLRKTSELNSAGTVKRRPGLLKGLLLEA</sequence>
<name>A0ABP0NZ88_9DINO</name>
<organism evidence="1 2">
    <name type="scientific">Durusdinium trenchii</name>
    <dbReference type="NCBI Taxonomy" id="1381693"/>
    <lineage>
        <taxon>Eukaryota</taxon>
        <taxon>Sar</taxon>
        <taxon>Alveolata</taxon>
        <taxon>Dinophyceae</taxon>
        <taxon>Suessiales</taxon>
        <taxon>Symbiodiniaceae</taxon>
        <taxon>Durusdinium</taxon>
    </lineage>
</organism>
<keyword evidence="2" id="KW-1185">Reference proteome</keyword>
<evidence type="ECO:0000313" key="1">
    <source>
        <dbReference type="EMBL" id="CAK9068864.1"/>
    </source>
</evidence>
<proteinExistence type="predicted"/>
<evidence type="ECO:0000313" key="2">
    <source>
        <dbReference type="Proteomes" id="UP001642484"/>
    </source>
</evidence>
<accession>A0ABP0NZ88</accession>
<reference evidence="1 2" key="1">
    <citation type="submission" date="2024-02" db="EMBL/GenBank/DDBJ databases">
        <authorList>
            <person name="Chen Y."/>
            <person name="Shah S."/>
            <person name="Dougan E. K."/>
            <person name="Thang M."/>
            <person name="Chan C."/>
        </authorList>
    </citation>
    <scope>NUCLEOTIDE SEQUENCE [LARGE SCALE GENOMIC DNA]</scope>
</reference>
<dbReference type="Proteomes" id="UP001642484">
    <property type="component" value="Unassembled WGS sequence"/>
</dbReference>
<protein>
    <submittedName>
        <fullName evidence="1">Uncharacterized protein</fullName>
    </submittedName>
</protein>
<comment type="caution">
    <text evidence="1">The sequence shown here is derived from an EMBL/GenBank/DDBJ whole genome shotgun (WGS) entry which is preliminary data.</text>
</comment>
<gene>
    <name evidence="1" type="ORF">CCMP2556_LOCUS33854</name>
</gene>